<dbReference type="GO" id="GO:0003677">
    <property type="term" value="F:DNA binding"/>
    <property type="evidence" value="ECO:0007669"/>
    <property type="project" value="InterPro"/>
</dbReference>
<name>A0A1F6PAN2_9BACT</name>
<dbReference type="Pfam" id="PF02575">
    <property type="entry name" value="YbaB_DNA_bd"/>
    <property type="match status" value="1"/>
</dbReference>
<dbReference type="SUPFAM" id="SSF82607">
    <property type="entry name" value="YbaB-like"/>
    <property type="match status" value="1"/>
</dbReference>
<dbReference type="EMBL" id="MFRA01000001">
    <property type="protein sequence ID" value="OGH93237.1"/>
    <property type="molecule type" value="Genomic_DNA"/>
</dbReference>
<accession>A0A1F6PAN2</accession>
<dbReference type="STRING" id="1798705.A2563_01360"/>
<dbReference type="AlphaFoldDB" id="A0A1F6PAN2"/>
<evidence type="ECO:0008006" key="3">
    <source>
        <dbReference type="Google" id="ProtNLM"/>
    </source>
</evidence>
<dbReference type="InterPro" id="IPR004401">
    <property type="entry name" value="YbaB/EbfC"/>
</dbReference>
<evidence type="ECO:0000313" key="2">
    <source>
        <dbReference type="Proteomes" id="UP000176634"/>
    </source>
</evidence>
<dbReference type="InterPro" id="IPR036894">
    <property type="entry name" value="YbaB-like_sf"/>
</dbReference>
<gene>
    <name evidence="1" type="ORF">A2563_01360</name>
</gene>
<evidence type="ECO:0000313" key="1">
    <source>
        <dbReference type="EMBL" id="OGH93237.1"/>
    </source>
</evidence>
<proteinExistence type="predicted"/>
<dbReference type="PIRSF" id="PIRSF004555">
    <property type="entry name" value="UCP004555"/>
    <property type="match status" value="1"/>
</dbReference>
<organism evidence="1 2">
    <name type="scientific">Candidatus Magasanikbacteria bacterium RIFOXYD1_FULL_40_23</name>
    <dbReference type="NCBI Taxonomy" id="1798705"/>
    <lineage>
        <taxon>Bacteria</taxon>
        <taxon>Candidatus Magasanikiibacteriota</taxon>
    </lineage>
</organism>
<dbReference type="Gene3D" id="3.30.1310.10">
    <property type="entry name" value="Nucleoid-associated protein YbaB-like domain"/>
    <property type="match status" value="1"/>
</dbReference>
<sequence length="100" mass="11022">MSVFSKLKQFKDLRDQGKKLQDSLAGESATVNSGGVTLTMDGNFKLTGVAIDEDLLSPNRKEKLQNAIKDAHDDAIKKMQRIMASKMQEMGGMESLFGKK</sequence>
<protein>
    <recommendedName>
        <fullName evidence="3">Nucleoid-associated protein</fullName>
    </recommendedName>
</protein>
<reference evidence="1 2" key="1">
    <citation type="journal article" date="2016" name="Nat. Commun.">
        <title>Thousands of microbial genomes shed light on interconnected biogeochemical processes in an aquifer system.</title>
        <authorList>
            <person name="Anantharaman K."/>
            <person name="Brown C.T."/>
            <person name="Hug L.A."/>
            <person name="Sharon I."/>
            <person name="Castelle C.J."/>
            <person name="Probst A.J."/>
            <person name="Thomas B.C."/>
            <person name="Singh A."/>
            <person name="Wilkins M.J."/>
            <person name="Karaoz U."/>
            <person name="Brodie E.L."/>
            <person name="Williams K.H."/>
            <person name="Hubbard S.S."/>
            <person name="Banfield J.F."/>
        </authorList>
    </citation>
    <scope>NUCLEOTIDE SEQUENCE [LARGE SCALE GENOMIC DNA]</scope>
</reference>
<comment type="caution">
    <text evidence="1">The sequence shown here is derived from an EMBL/GenBank/DDBJ whole genome shotgun (WGS) entry which is preliminary data.</text>
</comment>
<dbReference type="Proteomes" id="UP000176634">
    <property type="component" value="Unassembled WGS sequence"/>
</dbReference>